<evidence type="ECO:0000256" key="1">
    <source>
        <dbReference type="ARBA" id="ARBA00010838"/>
    </source>
</evidence>
<dbReference type="InterPro" id="IPR001360">
    <property type="entry name" value="Glyco_hydro_1"/>
</dbReference>
<dbReference type="EMBL" id="PCVY01000012">
    <property type="protein sequence ID" value="PIQ87395.1"/>
    <property type="molecule type" value="Genomic_DNA"/>
</dbReference>
<name>A0A2H0LV66_9BACT</name>
<proteinExistence type="inferred from homology"/>
<accession>A0A2H0LV66</accession>
<dbReference type="SUPFAM" id="SSF51445">
    <property type="entry name" value="(Trans)glycosidases"/>
    <property type="match status" value="1"/>
</dbReference>
<evidence type="ECO:0000313" key="6">
    <source>
        <dbReference type="Proteomes" id="UP000230859"/>
    </source>
</evidence>
<evidence type="ECO:0008006" key="7">
    <source>
        <dbReference type="Google" id="ProtNLM"/>
    </source>
</evidence>
<comment type="similarity">
    <text evidence="1 4">Belongs to the glycosyl hydrolase 1 family.</text>
</comment>
<evidence type="ECO:0000256" key="3">
    <source>
        <dbReference type="ARBA" id="ARBA00023295"/>
    </source>
</evidence>
<dbReference type="PANTHER" id="PTHR10353:SF209">
    <property type="entry name" value="GALACTOLIPID GALACTOSYLTRANSFERASE SFR2, CHLOROPLASTIC"/>
    <property type="match status" value="1"/>
</dbReference>
<dbReference type="InterPro" id="IPR017853">
    <property type="entry name" value="GH"/>
</dbReference>
<organism evidence="5 6">
    <name type="scientific">Candidatus Abzuiibacterium crystallinum</name>
    <dbReference type="NCBI Taxonomy" id="1974748"/>
    <lineage>
        <taxon>Bacteria</taxon>
        <taxon>Pseudomonadati</taxon>
        <taxon>Candidatus Omnitrophota</taxon>
        <taxon>Candidatus Abzuiibacterium</taxon>
    </lineage>
</organism>
<sequence>MRRPQTQKVKPCFKRHVAAGLVLLLLVSMNAGCALFPKRIPVKPAPQAFTFPKDFLWGAATSAHQVEGNNTNNDWWDWEQSYPFEERSGRASDHWNRFDKDFQLAHALGHNVHRFSIEWSRIEPREGEFDLSAINHYRQVILSLKSKGIKPIVTLNHFTLPLWLARQGGWLSDQTPELFGRYVQTVTEALGSEVHYWITLNEPMAYAFHGYMNGKWPPGIKSLPKAVIVLKHLLEGHVSAYGKIKAVYVQKGWPLPMVGIAHQVLIFAPCTESAWGDRFSAKLRNRLVNHLFIQAMVHGKAHFFGLFRVQLDKPRTLDFIGLNYYTREFVSTHGMQLSEMMGEECAEKHPRNVGQRNFLGWETYPEGLYTLLKDFSGYKLPILISENGTCANQDGERTDFIAQHIKAMARAMREGAPVMGYLYWSLIDTYEWGEGFGPRFGLIEVNYKTQERKIRESAKKYSEIIRSGKISA</sequence>
<dbReference type="GO" id="GO:0008422">
    <property type="term" value="F:beta-glucosidase activity"/>
    <property type="evidence" value="ECO:0007669"/>
    <property type="project" value="TreeGrafter"/>
</dbReference>
<dbReference type="PRINTS" id="PR00131">
    <property type="entry name" value="GLHYDRLASE1"/>
</dbReference>
<reference evidence="5 6" key="1">
    <citation type="submission" date="2017-09" db="EMBL/GenBank/DDBJ databases">
        <title>Depth-based differentiation of microbial function through sediment-hosted aquifers and enrichment of novel symbionts in the deep terrestrial subsurface.</title>
        <authorList>
            <person name="Probst A.J."/>
            <person name="Ladd B."/>
            <person name="Jarett J.K."/>
            <person name="Geller-Mcgrath D.E."/>
            <person name="Sieber C.M."/>
            <person name="Emerson J.B."/>
            <person name="Anantharaman K."/>
            <person name="Thomas B.C."/>
            <person name="Malmstrom R."/>
            <person name="Stieglmeier M."/>
            <person name="Klingl A."/>
            <person name="Woyke T."/>
            <person name="Ryan C.M."/>
            <person name="Banfield J.F."/>
        </authorList>
    </citation>
    <scope>NUCLEOTIDE SEQUENCE [LARGE SCALE GENOMIC DNA]</scope>
    <source>
        <strain evidence="5">CG11_big_fil_rev_8_21_14_0_20_45_26</strain>
    </source>
</reference>
<dbReference type="GO" id="GO:0005975">
    <property type="term" value="P:carbohydrate metabolic process"/>
    <property type="evidence" value="ECO:0007669"/>
    <property type="project" value="InterPro"/>
</dbReference>
<dbReference type="Pfam" id="PF00232">
    <property type="entry name" value="Glyco_hydro_1"/>
    <property type="match status" value="1"/>
</dbReference>
<dbReference type="PANTHER" id="PTHR10353">
    <property type="entry name" value="GLYCOSYL HYDROLASE"/>
    <property type="match status" value="1"/>
</dbReference>
<evidence type="ECO:0000256" key="2">
    <source>
        <dbReference type="ARBA" id="ARBA00022801"/>
    </source>
</evidence>
<evidence type="ECO:0000256" key="4">
    <source>
        <dbReference type="RuleBase" id="RU003690"/>
    </source>
</evidence>
<dbReference type="Proteomes" id="UP000230859">
    <property type="component" value="Unassembled WGS sequence"/>
</dbReference>
<keyword evidence="3" id="KW-0326">Glycosidase</keyword>
<evidence type="ECO:0000313" key="5">
    <source>
        <dbReference type="EMBL" id="PIQ87395.1"/>
    </source>
</evidence>
<protein>
    <recommendedName>
        <fullName evidence="7">Beta-glucosidase</fullName>
    </recommendedName>
</protein>
<dbReference type="Gene3D" id="3.20.20.80">
    <property type="entry name" value="Glycosidases"/>
    <property type="match status" value="1"/>
</dbReference>
<keyword evidence="2" id="KW-0378">Hydrolase</keyword>
<dbReference type="AlphaFoldDB" id="A0A2H0LV66"/>
<gene>
    <name evidence="5" type="ORF">COV74_00915</name>
</gene>
<comment type="caution">
    <text evidence="5">The sequence shown here is derived from an EMBL/GenBank/DDBJ whole genome shotgun (WGS) entry which is preliminary data.</text>
</comment>